<dbReference type="EMBL" id="AP019736">
    <property type="protein sequence ID" value="BBL06677.1"/>
    <property type="molecule type" value="Genomic_DNA"/>
</dbReference>
<keyword evidence="2" id="KW-0732">Signal</keyword>
<protein>
    <submittedName>
        <fullName evidence="3">Uncharacterized protein</fullName>
    </submittedName>
</protein>
<reference evidence="4" key="1">
    <citation type="submission" date="2019-06" db="EMBL/GenBank/DDBJ databases">
        <title>Alistipes onderdonkii subsp. vulgaris subsp. nov., Alistipes dispar sp. nov. and Alistipes communis sp. nov., isolated from human faeces, and creation of Alistipes onderdonkii subsp. onderdonkii subsp. nov.</title>
        <authorList>
            <person name="Sakamoto M."/>
            <person name="Ikeyama N."/>
            <person name="Ogata Y."/>
            <person name="Suda W."/>
            <person name="Iino T."/>
            <person name="Hattori M."/>
            <person name="Ohkuma M."/>
        </authorList>
    </citation>
    <scope>NUCLEOTIDE SEQUENCE [LARGE SCALE GENOMIC DNA]</scope>
    <source>
        <strain evidence="4">5CPEGH6</strain>
    </source>
</reference>
<evidence type="ECO:0000313" key="3">
    <source>
        <dbReference type="EMBL" id="BBL06677.1"/>
    </source>
</evidence>
<dbReference type="RefSeq" id="WP_141428473.1">
    <property type="nucleotide sequence ID" value="NZ_AP019736.1"/>
</dbReference>
<accession>A0A4Y1X047</accession>
<evidence type="ECO:0000256" key="1">
    <source>
        <dbReference type="SAM" id="MobiDB-lite"/>
    </source>
</evidence>
<proteinExistence type="predicted"/>
<dbReference type="GeneID" id="98673292"/>
<dbReference type="KEGG" id="ada:A5CPEGH6_13150"/>
<gene>
    <name evidence="3" type="ORF">A5CPEGH6_13150</name>
</gene>
<dbReference type="AlphaFoldDB" id="A0A4Y1X047"/>
<dbReference type="Proteomes" id="UP000319374">
    <property type="component" value="Chromosome"/>
</dbReference>
<feature type="signal peptide" evidence="2">
    <location>
        <begin position="1"/>
        <end position="19"/>
    </location>
</feature>
<feature type="chain" id="PRO_5021258089" evidence="2">
    <location>
        <begin position="20"/>
        <end position="78"/>
    </location>
</feature>
<feature type="region of interest" description="Disordered" evidence="1">
    <location>
        <begin position="41"/>
        <end position="78"/>
    </location>
</feature>
<evidence type="ECO:0000313" key="4">
    <source>
        <dbReference type="Proteomes" id="UP000319374"/>
    </source>
</evidence>
<sequence>MIKRLIGWIAALATLFAVAAAALRCGEYRSTLSLRAERTEASAGVPGGTFRSGAGETSAREAENGSRGAVAADSVSSR</sequence>
<organism evidence="3 4">
    <name type="scientific">Alistipes dispar</name>
    <dbReference type="NCBI Taxonomy" id="2585119"/>
    <lineage>
        <taxon>Bacteria</taxon>
        <taxon>Pseudomonadati</taxon>
        <taxon>Bacteroidota</taxon>
        <taxon>Bacteroidia</taxon>
        <taxon>Bacteroidales</taxon>
        <taxon>Rikenellaceae</taxon>
        <taxon>Alistipes</taxon>
    </lineage>
</organism>
<evidence type="ECO:0000256" key="2">
    <source>
        <dbReference type="SAM" id="SignalP"/>
    </source>
</evidence>
<keyword evidence="4" id="KW-1185">Reference proteome</keyword>
<name>A0A4Y1X047_9BACT</name>